<dbReference type="RefSeq" id="WP_143146557.1">
    <property type="nucleotide sequence ID" value="NZ_FQUL01000085.1"/>
</dbReference>
<dbReference type="EMBL" id="FQUL01000085">
    <property type="protein sequence ID" value="SHF07222.1"/>
    <property type="molecule type" value="Genomic_DNA"/>
</dbReference>
<evidence type="ECO:0000313" key="2">
    <source>
        <dbReference type="Proteomes" id="UP000184295"/>
    </source>
</evidence>
<dbReference type="Proteomes" id="UP000184295">
    <property type="component" value="Unassembled WGS sequence"/>
</dbReference>
<gene>
    <name evidence="1" type="ORF">SAMN02745225_02377</name>
</gene>
<dbReference type="AlphaFoldDB" id="A0A1M4YNZ2"/>
<organism evidence="1 2">
    <name type="scientific">Ferrithrix thermotolerans DSM 19514</name>
    <dbReference type="NCBI Taxonomy" id="1121881"/>
    <lineage>
        <taxon>Bacteria</taxon>
        <taxon>Bacillati</taxon>
        <taxon>Actinomycetota</taxon>
        <taxon>Acidimicrobiia</taxon>
        <taxon>Acidimicrobiales</taxon>
        <taxon>Acidimicrobiaceae</taxon>
        <taxon>Ferrithrix</taxon>
    </lineage>
</organism>
<protein>
    <submittedName>
        <fullName evidence="1">Uncharacterized protein</fullName>
    </submittedName>
</protein>
<reference evidence="2" key="1">
    <citation type="submission" date="2016-11" db="EMBL/GenBank/DDBJ databases">
        <authorList>
            <person name="Varghese N."/>
            <person name="Submissions S."/>
        </authorList>
    </citation>
    <scope>NUCLEOTIDE SEQUENCE [LARGE SCALE GENOMIC DNA]</scope>
    <source>
        <strain evidence="2">DSM 19514</strain>
    </source>
</reference>
<name>A0A1M4YNZ2_9ACTN</name>
<proteinExistence type="predicted"/>
<accession>A0A1M4YNZ2</accession>
<sequence>MIGRAMTLGSPVGLVAREILAGLVTSIALISLDRVLRLFDRFGTEKFQRACSYGLSFATTLRGPQ</sequence>
<keyword evidence="2" id="KW-1185">Reference proteome</keyword>
<evidence type="ECO:0000313" key="1">
    <source>
        <dbReference type="EMBL" id="SHF07222.1"/>
    </source>
</evidence>